<accession>A0AAF3FN08</accession>
<keyword evidence="2" id="KW-0732">Signal</keyword>
<protein>
    <submittedName>
        <fullName evidence="4">Uncharacterized protein</fullName>
    </submittedName>
</protein>
<evidence type="ECO:0000313" key="3">
    <source>
        <dbReference type="Proteomes" id="UP000887575"/>
    </source>
</evidence>
<reference evidence="4" key="1">
    <citation type="submission" date="2024-02" db="UniProtKB">
        <authorList>
            <consortium name="WormBaseParasite"/>
        </authorList>
    </citation>
    <scope>IDENTIFICATION</scope>
</reference>
<keyword evidence="1" id="KW-0472">Membrane</keyword>
<evidence type="ECO:0000313" key="4">
    <source>
        <dbReference type="WBParaSite" id="MBELARI_LOCUS7091"/>
    </source>
</evidence>
<dbReference type="Proteomes" id="UP000887575">
    <property type="component" value="Unassembled WGS sequence"/>
</dbReference>
<organism evidence="3 4">
    <name type="scientific">Mesorhabditis belari</name>
    <dbReference type="NCBI Taxonomy" id="2138241"/>
    <lineage>
        <taxon>Eukaryota</taxon>
        <taxon>Metazoa</taxon>
        <taxon>Ecdysozoa</taxon>
        <taxon>Nematoda</taxon>
        <taxon>Chromadorea</taxon>
        <taxon>Rhabditida</taxon>
        <taxon>Rhabditina</taxon>
        <taxon>Rhabditomorpha</taxon>
        <taxon>Rhabditoidea</taxon>
        <taxon>Rhabditidae</taxon>
        <taxon>Mesorhabditinae</taxon>
        <taxon>Mesorhabditis</taxon>
    </lineage>
</organism>
<keyword evidence="1" id="KW-0812">Transmembrane</keyword>
<keyword evidence="1" id="KW-1133">Transmembrane helix</keyword>
<keyword evidence="3" id="KW-1185">Reference proteome</keyword>
<evidence type="ECO:0000256" key="2">
    <source>
        <dbReference type="SAM" id="SignalP"/>
    </source>
</evidence>
<evidence type="ECO:0000256" key="1">
    <source>
        <dbReference type="SAM" id="Phobius"/>
    </source>
</evidence>
<feature type="chain" id="PRO_5042076186" evidence="2">
    <location>
        <begin position="18"/>
        <end position="262"/>
    </location>
</feature>
<feature type="signal peptide" evidence="2">
    <location>
        <begin position="1"/>
        <end position="17"/>
    </location>
</feature>
<dbReference type="AlphaFoldDB" id="A0AAF3FN08"/>
<sequence length="262" mass="28784">MRYLLFIALFLISPTKAAVKCWVGATSSEITVDTTSASVKQYPCECGDYCLTGYIGGPTGVKNVNLYYWSCGCLGQDQAEDKAIQICSKEGNSGNKAYNTIIKTQCLCGNSCAKIFFEGNYVRMCGCNVLIDNSQCDFCSPPKNTTTCCTEDLCNAVQNTPDLIPEARIERCECGSFCFAGHFVVQNDFHWGCACRYDVDLCESPGYFDLGYAVGYCCMGDDCNQGNALPPQPSQPFQRESSAPTFAIFSFITLICYFLSFQ</sequence>
<dbReference type="WBParaSite" id="MBELARI_LOCUS7091">
    <property type="protein sequence ID" value="MBELARI_LOCUS7091"/>
    <property type="gene ID" value="MBELARI_LOCUS7091"/>
</dbReference>
<feature type="transmembrane region" description="Helical" evidence="1">
    <location>
        <begin position="243"/>
        <end position="261"/>
    </location>
</feature>
<name>A0AAF3FN08_9BILA</name>
<proteinExistence type="predicted"/>